<keyword evidence="4" id="KW-1185">Reference proteome</keyword>
<dbReference type="STRING" id="1208919.CDSE_0114"/>
<dbReference type="PANTHER" id="PTHR12049:SF7">
    <property type="entry name" value="PROTEIN ARGININE METHYLTRANSFERASE NDUFAF7, MITOCHONDRIAL"/>
    <property type="match status" value="1"/>
</dbReference>
<gene>
    <name evidence="3" type="ORF">CDSE_0114</name>
</gene>
<dbReference type="RefSeq" id="WP_015396635.1">
    <property type="nucleotide sequence ID" value="NC_020294.1"/>
</dbReference>
<evidence type="ECO:0000313" key="3">
    <source>
        <dbReference type="EMBL" id="AGF47224.1"/>
    </source>
</evidence>
<dbReference type="OrthoDB" id="9794208at2"/>
<evidence type="ECO:0000256" key="1">
    <source>
        <dbReference type="ARBA" id="ARBA00022603"/>
    </source>
</evidence>
<dbReference type="PANTHER" id="PTHR12049">
    <property type="entry name" value="PROTEIN ARGININE METHYLTRANSFERASE NDUFAF7, MITOCHONDRIAL"/>
    <property type="match status" value="1"/>
</dbReference>
<name>M1LVE5_9PROT</name>
<dbReference type="InterPro" id="IPR038375">
    <property type="entry name" value="NDUFAF7_sf"/>
</dbReference>
<reference evidence="3 4" key="1">
    <citation type="journal article" date="2013" name="Genome Biol. Evol.">
        <title>Genome evolution and phylogenomic analysis of candidatus kinetoplastibacterium, the betaproteobacterial endosymbionts of strigomonas and angomonas.</title>
        <authorList>
            <person name="Alves J.M."/>
            <person name="Serrano M.G."/>
            <person name="Maia da Silva F."/>
            <person name="Voegtly L.J."/>
            <person name="Matveyev A.V."/>
            <person name="Teixeira M.M."/>
            <person name="Camargo E.P."/>
            <person name="Buck G.A."/>
        </authorList>
    </citation>
    <scope>NUCLEOTIDE SEQUENCE [LARGE SCALE GENOMIC DNA]</scope>
    <source>
        <strain evidence="3 4">TCC079E</strain>
    </source>
</reference>
<protein>
    <recommendedName>
        <fullName evidence="5">SAM-dependent methyltransferase</fullName>
    </recommendedName>
</protein>
<dbReference type="EMBL" id="CP003803">
    <property type="protein sequence ID" value="AGF47224.1"/>
    <property type="molecule type" value="Genomic_DNA"/>
</dbReference>
<evidence type="ECO:0000313" key="4">
    <source>
        <dbReference type="Proteomes" id="UP000011547"/>
    </source>
</evidence>
<dbReference type="Gene3D" id="3.40.50.12710">
    <property type="match status" value="1"/>
</dbReference>
<dbReference type="KEGG" id="kde:CDSE_0114"/>
<organism evidence="3 4">
    <name type="scientific">Candidatus Kinetoplastidibacterium desouzai TCC079E</name>
    <dbReference type="NCBI Taxonomy" id="1208919"/>
    <lineage>
        <taxon>Bacteria</taxon>
        <taxon>Pseudomonadati</taxon>
        <taxon>Pseudomonadota</taxon>
        <taxon>Betaproteobacteria</taxon>
        <taxon>Candidatus Kinetoplastidibacterium</taxon>
    </lineage>
</organism>
<proteinExistence type="predicted"/>
<evidence type="ECO:0008006" key="5">
    <source>
        <dbReference type="Google" id="ProtNLM"/>
    </source>
</evidence>
<dbReference type="GO" id="GO:0032259">
    <property type="term" value="P:methylation"/>
    <property type="evidence" value="ECO:0007669"/>
    <property type="project" value="UniProtKB-KW"/>
</dbReference>
<sequence>MRNRFHLLELLNEESNHHIALTKRHLCQEIKKYGGSITFEHWMDQALYAPSIGYYSSNKNKLFNIKDSLSAKGDFVTAPELTPVFAKTFAKQLAQVLNILHSKKILEFGAGTGRLALDLIKELDLLGIEVEYEILDISNNLKLIQKETLKEFSERVKWLDSLPENFNGCIIANEVIDAIPVKIFECSYNNIILEKHIGLDKEENFIWVDKIADDHLTKILLPRINPTPGYISEINIKGEAWLRTILRNTTKGIVFIIDYGFPQKEYYHPQRDKGTLMCHLHHFTYSDPFFAPGIQDITAHVDFTALANIAIETGCKILGYTSLARFLLNCGIFNVLETVDISTPTKRINTIGPVQKLLSENEMGELFKVICFGINFDQQDKLMGFITKDRSEKLLI</sequence>
<dbReference type="Pfam" id="PF02636">
    <property type="entry name" value="Methyltransf_28"/>
    <property type="match status" value="1"/>
</dbReference>
<dbReference type="AlphaFoldDB" id="M1LVE5"/>
<dbReference type="HOGENOM" id="CLU_024840_1_0_4"/>
<dbReference type="SUPFAM" id="SSF53335">
    <property type="entry name" value="S-adenosyl-L-methionine-dependent methyltransferases"/>
    <property type="match status" value="1"/>
</dbReference>
<dbReference type="InterPro" id="IPR003788">
    <property type="entry name" value="NDUFAF7"/>
</dbReference>
<keyword evidence="2" id="KW-0808">Transferase</keyword>
<dbReference type="GO" id="GO:0035243">
    <property type="term" value="F:protein-arginine omega-N symmetric methyltransferase activity"/>
    <property type="evidence" value="ECO:0007669"/>
    <property type="project" value="TreeGrafter"/>
</dbReference>
<dbReference type="PATRIC" id="fig|1208919.3.peg.669"/>
<accession>M1LVE5</accession>
<dbReference type="InterPro" id="IPR029063">
    <property type="entry name" value="SAM-dependent_MTases_sf"/>
</dbReference>
<keyword evidence="1" id="KW-0489">Methyltransferase</keyword>
<evidence type="ECO:0000256" key="2">
    <source>
        <dbReference type="ARBA" id="ARBA00022679"/>
    </source>
</evidence>
<dbReference type="eggNOG" id="COG1565">
    <property type="taxonomic scope" value="Bacteria"/>
</dbReference>
<dbReference type="Proteomes" id="UP000011547">
    <property type="component" value="Chromosome"/>
</dbReference>